<dbReference type="EMBL" id="WBSL01000008">
    <property type="protein sequence ID" value="MPY67683.1"/>
    <property type="molecule type" value="Genomic_DNA"/>
</dbReference>
<dbReference type="EMBL" id="WBSL01000008">
    <property type="protein sequence ID" value="MPY67739.1"/>
    <property type="molecule type" value="Genomic_DNA"/>
</dbReference>
<protein>
    <submittedName>
        <fullName evidence="2">Uncharacterized protein</fullName>
    </submittedName>
</protein>
<reference evidence="2 4" key="1">
    <citation type="submission" date="2019-10" db="EMBL/GenBank/DDBJ databases">
        <title>Deinococcus sp. isolated from soil.</title>
        <authorList>
            <person name="Li Y."/>
            <person name="Wang J."/>
        </authorList>
    </citation>
    <scope>NUCLEOTIDE SEQUENCE [LARGE SCALE GENOMIC DNA]</scope>
    <source>
        <strain evidence="2 4">SDU3-2</strain>
    </source>
</reference>
<comment type="caution">
    <text evidence="2">The sequence shown here is derived from an EMBL/GenBank/DDBJ whole genome shotgun (WGS) entry which is preliminary data.</text>
</comment>
<accession>A0A7X1NXT4</accession>
<name>A0A7X1NXT4_9DEIO</name>
<evidence type="ECO:0000313" key="3">
    <source>
        <dbReference type="EMBL" id="MPY67739.1"/>
    </source>
</evidence>
<gene>
    <name evidence="2" type="ORF">F8S09_13495</name>
    <name evidence="3" type="ORF">F8S09_13795</name>
</gene>
<feature type="region of interest" description="Disordered" evidence="1">
    <location>
        <begin position="212"/>
        <end position="255"/>
    </location>
</feature>
<feature type="compositionally biased region" description="Acidic residues" evidence="1">
    <location>
        <begin position="10"/>
        <end position="22"/>
    </location>
</feature>
<dbReference type="RefSeq" id="WP_152872020.1">
    <property type="nucleotide sequence ID" value="NZ_WBSL01000008.1"/>
</dbReference>
<keyword evidence="4" id="KW-1185">Reference proteome</keyword>
<proteinExistence type="predicted"/>
<organism evidence="2 4">
    <name type="scientific">Deinococcus terrestris</name>
    <dbReference type="NCBI Taxonomy" id="2651870"/>
    <lineage>
        <taxon>Bacteria</taxon>
        <taxon>Thermotogati</taxon>
        <taxon>Deinococcota</taxon>
        <taxon>Deinococci</taxon>
        <taxon>Deinococcales</taxon>
        <taxon>Deinococcaceae</taxon>
        <taxon>Deinococcus</taxon>
    </lineage>
</organism>
<sequence length="255" mass="28723">MTGPDKVDPDDWLLDEDEEQQEEAGWGEPAPLPPFPEVTGAGRPATAPSHTVPPDCEAELLALLSAPVEPHENPYIERQLRRISRRAYVPWTDQEDGLLRRLAEAGFEEADLARTLCRQPGAIRSRLVRLTDGDEIARQQKRAERRQRRQERREEQERSEPRVPRGTRVGAATPVPLELVVPHFEAWLALLRAGTRLDVMEGGRVLFSMLPREEEKPGRTETPASSRYWRGAAPPSDPHVTIPPGVRRGRKGKAE</sequence>
<dbReference type="Proteomes" id="UP000484842">
    <property type="component" value="Unassembled WGS sequence"/>
</dbReference>
<evidence type="ECO:0000313" key="4">
    <source>
        <dbReference type="Proteomes" id="UP000484842"/>
    </source>
</evidence>
<feature type="compositionally biased region" description="Basic and acidic residues" evidence="1">
    <location>
        <begin position="151"/>
        <end position="163"/>
    </location>
</feature>
<evidence type="ECO:0000313" key="2">
    <source>
        <dbReference type="EMBL" id="MPY67683.1"/>
    </source>
</evidence>
<feature type="region of interest" description="Disordered" evidence="1">
    <location>
        <begin position="138"/>
        <end position="170"/>
    </location>
</feature>
<evidence type="ECO:0000256" key="1">
    <source>
        <dbReference type="SAM" id="MobiDB-lite"/>
    </source>
</evidence>
<feature type="region of interest" description="Disordered" evidence="1">
    <location>
        <begin position="1"/>
        <end position="52"/>
    </location>
</feature>
<dbReference type="AlphaFoldDB" id="A0A7X1NXT4"/>